<geneLocation type="plasmid" evidence="4 5">
    <name>pDOK1-4-1</name>
</geneLocation>
<dbReference type="Pfam" id="PF00583">
    <property type="entry name" value="Acetyltransf_1"/>
    <property type="match status" value="1"/>
</dbReference>
<feature type="domain" description="N-acetyltransferase" evidence="3">
    <location>
        <begin position="5"/>
        <end position="148"/>
    </location>
</feature>
<dbReference type="AlphaFoldDB" id="A0A1P8N129"/>
<dbReference type="InterPro" id="IPR000182">
    <property type="entry name" value="GNAT_dom"/>
</dbReference>
<evidence type="ECO:0000313" key="4">
    <source>
        <dbReference type="EMBL" id="APX14024.1"/>
    </source>
</evidence>
<dbReference type="SUPFAM" id="SSF55729">
    <property type="entry name" value="Acyl-CoA N-acyltransferases (Nat)"/>
    <property type="match status" value="1"/>
</dbReference>
<dbReference type="PANTHER" id="PTHR43877">
    <property type="entry name" value="AMINOALKYLPHOSPHONATE N-ACETYLTRANSFERASE-RELATED-RELATED"/>
    <property type="match status" value="1"/>
</dbReference>
<dbReference type="EMBL" id="CP019313">
    <property type="protein sequence ID" value="APX14024.1"/>
    <property type="molecule type" value="Genomic_DNA"/>
</dbReference>
<protein>
    <recommendedName>
        <fullName evidence="3">N-acetyltransferase domain-containing protein</fullName>
    </recommendedName>
</protein>
<sequence>MTARVDVTRNTANTAQVAALLTACDQDFSPPLSDRQDIADYATRICNRAERFEHWAAGTLAGLVAIYCITPPGRPAFITNVSVRTDHRGRGIADTLLSAAIVHATSRGFDSIALEVDAHASAARRLYAKHGFRPAPVAGSTDLFELKL</sequence>
<dbReference type="InterPro" id="IPR016181">
    <property type="entry name" value="Acyl_CoA_acyltransferase"/>
</dbReference>
<reference evidence="4 5" key="1">
    <citation type="submission" date="2017-01" db="EMBL/GenBank/DDBJ databases">
        <title>Complete genome of Tateyamaria omphalii DOK1-4 isolated from seawater in Dokdo.</title>
        <authorList>
            <person name="Kim J.H."/>
            <person name="Chi W.-J."/>
        </authorList>
    </citation>
    <scope>NUCLEOTIDE SEQUENCE [LARGE SCALE GENOMIC DNA]</scope>
    <source>
        <strain evidence="4 5">DOK1-4</strain>
        <plasmid evidence="4 5">pDOK1-4-1</plasmid>
    </source>
</reference>
<accession>A0A1P8N129</accession>
<gene>
    <name evidence="4" type="ORF">BWR18_19350</name>
</gene>
<organism evidence="4 5">
    <name type="scientific">Tateyamaria omphalii</name>
    <dbReference type="NCBI Taxonomy" id="299262"/>
    <lineage>
        <taxon>Bacteria</taxon>
        <taxon>Pseudomonadati</taxon>
        <taxon>Pseudomonadota</taxon>
        <taxon>Alphaproteobacteria</taxon>
        <taxon>Rhodobacterales</taxon>
        <taxon>Roseobacteraceae</taxon>
        <taxon>Tateyamaria</taxon>
    </lineage>
</organism>
<evidence type="ECO:0000313" key="5">
    <source>
        <dbReference type="Proteomes" id="UP000186336"/>
    </source>
</evidence>
<keyword evidence="2" id="KW-0012">Acyltransferase</keyword>
<dbReference type="InterPro" id="IPR050832">
    <property type="entry name" value="Bact_Acetyltransf"/>
</dbReference>
<dbReference type="GO" id="GO:0016747">
    <property type="term" value="F:acyltransferase activity, transferring groups other than amino-acyl groups"/>
    <property type="evidence" value="ECO:0007669"/>
    <property type="project" value="InterPro"/>
</dbReference>
<proteinExistence type="predicted"/>
<name>A0A1P8N129_9RHOB</name>
<keyword evidence="1" id="KW-0808">Transferase</keyword>
<evidence type="ECO:0000256" key="2">
    <source>
        <dbReference type="ARBA" id="ARBA00023315"/>
    </source>
</evidence>
<dbReference type="CDD" id="cd04301">
    <property type="entry name" value="NAT_SF"/>
    <property type="match status" value="1"/>
</dbReference>
<dbReference type="Gene3D" id="3.40.630.30">
    <property type="match status" value="1"/>
</dbReference>
<evidence type="ECO:0000256" key="1">
    <source>
        <dbReference type="ARBA" id="ARBA00022679"/>
    </source>
</evidence>
<dbReference type="RefSeq" id="WP_076630470.1">
    <property type="nucleotide sequence ID" value="NZ_CP019313.1"/>
</dbReference>
<keyword evidence="5" id="KW-1185">Reference proteome</keyword>
<dbReference type="KEGG" id="tom:BWR18_19350"/>
<dbReference type="PROSITE" id="PS51186">
    <property type="entry name" value="GNAT"/>
    <property type="match status" value="1"/>
</dbReference>
<evidence type="ECO:0000259" key="3">
    <source>
        <dbReference type="PROSITE" id="PS51186"/>
    </source>
</evidence>
<dbReference type="PROSITE" id="PS51257">
    <property type="entry name" value="PROKAR_LIPOPROTEIN"/>
    <property type="match status" value="1"/>
</dbReference>
<keyword evidence="4" id="KW-0614">Plasmid</keyword>
<dbReference type="Proteomes" id="UP000186336">
    <property type="component" value="Plasmid pDOK1-4-1"/>
</dbReference>